<dbReference type="PANTHER" id="PTHR36180:SF2">
    <property type="entry name" value="BRO FAMILY PROTEIN"/>
    <property type="match status" value="1"/>
</dbReference>
<dbReference type="EMBL" id="DF820485">
    <property type="protein sequence ID" value="GAK30396.1"/>
    <property type="molecule type" value="Genomic_DNA"/>
</dbReference>
<dbReference type="Proteomes" id="UP000030643">
    <property type="component" value="Unassembled WGS sequence"/>
</dbReference>
<dbReference type="AlphaFoldDB" id="A0A069CZA3"/>
<dbReference type="PANTHER" id="PTHR36180">
    <property type="entry name" value="DNA-BINDING PROTEIN-RELATED-RELATED"/>
    <property type="match status" value="1"/>
</dbReference>
<evidence type="ECO:0000259" key="1">
    <source>
        <dbReference type="PROSITE" id="PS51750"/>
    </source>
</evidence>
<reference evidence="3" key="1">
    <citation type="journal article" date="2014" name="Genome Announc.">
        <title>Draft genome sequence of Weissella oryzae SG25T, isolated from fermented rice grains.</title>
        <authorList>
            <person name="Tanizawa Y."/>
            <person name="Fujisawa T."/>
            <person name="Mochizuki T."/>
            <person name="Kaminuma E."/>
            <person name="Suzuki Y."/>
            <person name="Nakamura Y."/>
            <person name="Tohno M."/>
        </authorList>
    </citation>
    <scope>NUCLEOTIDE SEQUENCE [LARGE SCALE GENOMIC DNA]</scope>
    <source>
        <strain evidence="3">DSM 25784 / JCM 18191 / LMG 30913 / SG25</strain>
    </source>
</reference>
<evidence type="ECO:0000313" key="3">
    <source>
        <dbReference type="Proteomes" id="UP000030643"/>
    </source>
</evidence>
<dbReference type="Pfam" id="PF02498">
    <property type="entry name" value="Bro-N"/>
    <property type="match status" value="1"/>
</dbReference>
<evidence type="ECO:0000313" key="2">
    <source>
        <dbReference type="EMBL" id="GAK30396.1"/>
    </source>
</evidence>
<dbReference type="PROSITE" id="PS51750">
    <property type="entry name" value="BRO_N"/>
    <property type="match status" value="1"/>
</dbReference>
<name>A0A069CZA3_WEIOS</name>
<dbReference type="SMART" id="SM01040">
    <property type="entry name" value="Bro-N"/>
    <property type="match status" value="1"/>
</dbReference>
<proteinExistence type="predicted"/>
<gene>
    <name evidence="2" type="ORF">WOSG25_021930</name>
</gene>
<organism evidence="2 3">
    <name type="scientific">Weissella oryzae (strain DSM 25784 / JCM 18191 / LMG 30913 / SG25)</name>
    <dbReference type="NCBI Taxonomy" id="1329250"/>
    <lineage>
        <taxon>Bacteria</taxon>
        <taxon>Bacillati</taxon>
        <taxon>Bacillota</taxon>
        <taxon>Bacilli</taxon>
        <taxon>Lactobacillales</taxon>
        <taxon>Lactobacillaceae</taxon>
        <taxon>Weissella</taxon>
    </lineage>
</organism>
<dbReference type="RefSeq" id="WP_052348512.1">
    <property type="nucleotide sequence ID" value="NZ_DF820485.1"/>
</dbReference>
<dbReference type="OrthoDB" id="9812611at2"/>
<sequence>MNEIQVFNSSAFGKLPIIEIDGKEYFGATEAAKALSFANPWDAIKNYVDKDDLADHEVIDSLGRKQSKKFVTEPGLYALIFGAARQGNNPEIKAKAKEFQKWVFDEVLPSIRKTGIYQVQTNVSMNDWYLIEDEKELREERKSKNARNYAMKLNAETRQMETRLKIAERVSDPVIRQRLINQLGQQMMEVM</sequence>
<keyword evidence="3" id="KW-1185">Reference proteome</keyword>
<dbReference type="eggNOG" id="COG3617">
    <property type="taxonomic scope" value="Bacteria"/>
</dbReference>
<dbReference type="InterPro" id="IPR003497">
    <property type="entry name" value="BRO_N_domain"/>
</dbReference>
<feature type="domain" description="Bro-N" evidence="1">
    <location>
        <begin position="1"/>
        <end position="115"/>
    </location>
</feature>
<accession>A0A069CZA3</accession>
<dbReference type="STRING" id="1329250.WOSG25_021930"/>
<protein>
    <submittedName>
        <fullName evidence="2">Phage associated-antirepressor protein</fullName>
    </submittedName>
</protein>